<dbReference type="PANTHER" id="PTHR11339:SF384">
    <property type="entry name" value="MUCIN-2"/>
    <property type="match status" value="1"/>
</dbReference>
<evidence type="ECO:0008006" key="15">
    <source>
        <dbReference type="Google" id="ProtNLM"/>
    </source>
</evidence>
<evidence type="ECO:0000256" key="8">
    <source>
        <dbReference type="PROSITE-ProRule" id="PRU00039"/>
    </source>
</evidence>
<dbReference type="GO" id="GO:0005615">
    <property type="term" value="C:extracellular space"/>
    <property type="evidence" value="ECO:0007669"/>
    <property type="project" value="TreeGrafter"/>
</dbReference>
<dbReference type="SMART" id="SM00214">
    <property type="entry name" value="VWC"/>
    <property type="match status" value="2"/>
</dbReference>
<dbReference type="SMART" id="SM00832">
    <property type="entry name" value="C8"/>
    <property type="match status" value="1"/>
</dbReference>
<dbReference type="Proteomes" id="UP000472276">
    <property type="component" value="Unassembled WGS sequence"/>
</dbReference>
<evidence type="ECO:0000256" key="5">
    <source>
        <dbReference type="ARBA" id="ARBA00023008"/>
    </source>
</evidence>
<gene>
    <name evidence="13" type="primary">LOC116326277</name>
</gene>
<evidence type="ECO:0000259" key="12">
    <source>
        <dbReference type="PROSITE" id="PS51233"/>
    </source>
</evidence>
<keyword evidence="2" id="KW-0964">Secreted</keyword>
<feature type="compositionally biased region" description="Polar residues" evidence="9">
    <location>
        <begin position="760"/>
        <end position="775"/>
    </location>
</feature>
<dbReference type="Pfam" id="PF00094">
    <property type="entry name" value="VWD"/>
    <property type="match status" value="1"/>
</dbReference>
<dbReference type="AlphaFoldDB" id="A0A668U9L1"/>
<feature type="domain" description="VWFD" evidence="12">
    <location>
        <begin position="919"/>
        <end position="1100"/>
    </location>
</feature>
<dbReference type="InterPro" id="IPR014853">
    <property type="entry name" value="VWF/SSPO/ZAN-like_Cys-rich_dom"/>
</dbReference>
<feature type="disulfide bond" evidence="8">
    <location>
        <begin position="1506"/>
        <end position="1556"/>
    </location>
</feature>
<reference evidence="13" key="1">
    <citation type="submission" date="2025-05" db="UniProtKB">
        <authorList>
            <consortium name="Ensembl"/>
        </authorList>
    </citation>
    <scope>IDENTIFICATION</scope>
</reference>
<dbReference type="PANTHER" id="PTHR11339">
    <property type="entry name" value="EXTRACELLULAR MATRIX GLYCOPROTEIN RELATED"/>
    <property type="match status" value="1"/>
</dbReference>
<dbReference type="SMART" id="SM00041">
    <property type="entry name" value="CT"/>
    <property type="match status" value="1"/>
</dbReference>
<dbReference type="PROSITE" id="PS50184">
    <property type="entry name" value="VWFC_2"/>
    <property type="match status" value="2"/>
</dbReference>
<dbReference type="PROSITE" id="PS01185">
    <property type="entry name" value="CTCK_1"/>
    <property type="match status" value="1"/>
</dbReference>
<dbReference type="Ensembl" id="ENSOABT00000037401.2">
    <property type="protein sequence ID" value="ENSOABP00000036390.2"/>
    <property type="gene ID" value="ENSOABG00000016720.2"/>
</dbReference>
<dbReference type="InterPro" id="IPR006207">
    <property type="entry name" value="Cys_knot_C"/>
</dbReference>
<feature type="domain" description="VWFC" evidence="11">
    <location>
        <begin position="1358"/>
        <end position="1425"/>
    </location>
</feature>
<dbReference type="InterPro" id="IPR050780">
    <property type="entry name" value="Mucin_vWF_Thrombospondin_sf"/>
</dbReference>
<organism evidence="13 14">
    <name type="scientific">Oreochromis aureus</name>
    <name type="common">Israeli tilapia</name>
    <name type="synonym">Chromis aureus</name>
    <dbReference type="NCBI Taxonomy" id="47969"/>
    <lineage>
        <taxon>Eukaryota</taxon>
        <taxon>Metazoa</taxon>
        <taxon>Chordata</taxon>
        <taxon>Craniata</taxon>
        <taxon>Vertebrata</taxon>
        <taxon>Euteleostomi</taxon>
        <taxon>Actinopterygii</taxon>
        <taxon>Neopterygii</taxon>
        <taxon>Teleostei</taxon>
        <taxon>Neoteleostei</taxon>
        <taxon>Acanthomorphata</taxon>
        <taxon>Ovalentaria</taxon>
        <taxon>Cichlomorphae</taxon>
        <taxon>Cichliformes</taxon>
        <taxon>Cichlidae</taxon>
        <taxon>African cichlids</taxon>
        <taxon>Pseudocrenilabrinae</taxon>
        <taxon>Oreochromini</taxon>
        <taxon>Oreochromis</taxon>
    </lineage>
</organism>
<keyword evidence="6 8" id="KW-1015">Disulfide bond</keyword>
<dbReference type="Ensembl" id="ENSOABT00000037406.2">
    <property type="protein sequence ID" value="ENSOABP00000036395.2"/>
    <property type="gene ID" value="ENSOABG00000016720.2"/>
</dbReference>
<evidence type="ECO:0000256" key="4">
    <source>
        <dbReference type="ARBA" id="ARBA00022737"/>
    </source>
</evidence>
<accession>A0A668U9L1</accession>
<feature type="compositionally biased region" description="Low complexity" evidence="9">
    <location>
        <begin position="415"/>
        <end position="759"/>
    </location>
</feature>
<keyword evidence="3" id="KW-0732">Signal</keyword>
<feature type="domain" description="CTCK" evidence="10">
    <location>
        <begin position="1506"/>
        <end position="1594"/>
    </location>
</feature>
<evidence type="ECO:0000256" key="1">
    <source>
        <dbReference type="ARBA" id="ARBA00004613"/>
    </source>
</evidence>
<evidence type="ECO:0000256" key="7">
    <source>
        <dbReference type="ARBA" id="ARBA00023180"/>
    </source>
</evidence>
<dbReference type="Pfam" id="PF08742">
    <property type="entry name" value="C8"/>
    <property type="match status" value="1"/>
</dbReference>
<accession>A0A668U9L6</accession>
<dbReference type="SMART" id="SM00216">
    <property type="entry name" value="VWD"/>
    <property type="match status" value="1"/>
</dbReference>
<protein>
    <recommendedName>
        <fullName evidence="15">Mucin-2-like</fullName>
    </recommendedName>
</protein>
<dbReference type="PROSITE" id="PS01225">
    <property type="entry name" value="CTCK_2"/>
    <property type="match status" value="1"/>
</dbReference>
<name>A0A668U9L1_OREAU</name>
<dbReference type="OMA" id="CENGKHI"/>
<evidence type="ECO:0000259" key="10">
    <source>
        <dbReference type="PROSITE" id="PS01225"/>
    </source>
</evidence>
<evidence type="ECO:0000256" key="2">
    <source>
        <dbReference type="ARBA" id="ARBA00022525"/>
    </source>
</evidence>
<feature type="region of interest" description="Disordered" evidence="9">
    <location>
        <begin position="59"/>
        <end position="305"/>
    </location>
</feature>
<evidence type="ECO:0000313" key="13">
    <source>
        <dbReference type="Ensembl" id="ENSOABP00000036390.2"/>
    </source>
</evidence>
<dbReference type="PROSITE" id="PS01208">
    <property type="entry name" value="VWFC_1"/>
    <property type="match status" value="2"/>
</dbReference>
<comment type="subcellular location">
    <subcellularLocation>
        <location evidence="1">Secreted</location>
    </subcellularLocation>
</comment>
<dbReference type="InterPro" id="IPR025155">
    <property type="entry name" value="WxxW_domain"/>
</dbReference>
<keyword evidence="4" id="KW-0677">Repeat</keyword>
<evidence type="ECO:0000256" key="3">
    <source>
        <dbReference type="ARBA" id="ARBA00022729"/>
    </source>
</evidence>
<evidence type="ECO:0000259" key="11">
    <source>
        <dbReference type="PROSITE" id="PS50184"/>
    </source>
</evidence>
<sequence length="1597" mass="168761">MTIQCRAKDFPDKSLQEVGQTVICNQQNGLICNNKDQEFPPKCNDYEIRVLCCRCESTTTTTGTPPTTTTVSPTTTTTVSPTTTTSTGTPPTTTTTGSPTTTTTVSPTTSTTVSPTTTTTVSPTTTTTVSPTTTTTGTPSTTTTTISPTTTTTTGSPPTITTTISPTTTTTTGSPPTTTTTVSPTTTSTGTPPTATTTGSPTTTTTVSPTTTTTTGSPPTTTTTVSPTTTTTVSPTTTTTGTPPTATTTGSPTTTTTISPTTTTTTISPTTTTTTGSPPTTTTTISPATTTTTTTGTPSTTTTISTTTASTTTSYCYDCKWSSWSNKNYPSSAPDGGDYESIANITDLDLSKCANPMTIQCRAKDFPDKSLQEVGQTVICNQQNGLICNNKDQEFPPKCNDYEIRVLCCRCESTTTTTGTPPTTTTVSPTTTTTVSPTTTTSTGTPPTTTTTGSPTTTTTVSPTTTTTVSPTTTTTGSPTTTTTGTPSTTTTTGSPTTTTTISPTTTTTTISPTTTTTTGSPPTTTTTVSPTTTTTILPTTTTTESPPTTTTTVSPTTTTSTGTPPTTTTTGSPTTTTTISPTTTTTESLPTTTTTVSPTTTTTTGTPPTATTTGSPTTTTTISPTTTTTTGTPSTTTTTGTPPTTTTGTPSTTTTTVSPTTTTTVSPTTTTGIPSTTTTTGTPPTTTTGTPSTTTTTVSPTTTTTVSPTTTTTTGTPPTTTTGTPSTTTTTVSPTTTSTVSPTTTTTTGTPPTTTSTTQSPEIKTNTTPKPTKASTHHIIVNTTTNVNVTSSRTPCVCKYQGHTFSPGNFMYNKTDGAGWCYTAYCNSTCDTEKHFSLCNSTTPTPPPPKPCFFLNPPRKDGESWNGLNNCTTETCKNGEHITKHVQCNIVNIVCENGQTPVKVYDKTGCCFHYECKCVCGGWGDPHYVTFDGQYYSFQKNCTYVLVKEITPRHNFTVYIDNENCDASGTVTCPKSLIVYYKSYTVILTQERGAKTVNKVYVNGNLVPTFTNKDMTITNQGIEMRLTIPEIEAVVMFKGLLFSVDVPMTLFYGNTEGQCGTCDNNTKNDCRLKNGQISPSCSDMAYDWRVSVKDKPYCDHVLPTPKPPPTNCSSVNSSLCEILNSKVFEKCRDVVGVQAFYEACKFDVCHTTVHMGCSSIEAYALMCAEASVCVDWRNATKGECEYKCPDNKVYKPCGPAVVQTCNARYNEQFSQQCNAEGPQNKNCNSFGEGCFCPEGMTLFSSTSDVCVSSCCTGPDGKPKELGEIWKIGCQECVCDNNTFSVVCKNVTCTTQNPVKCNEGEVLVNKTVDCCVTPTCECNTNTCPLQPHCDVGFDLKVNTPKDKCCPVYSCVPKDVCVFNNTEYMPGAHFRKSLCEQCNCTETKNSKMELNSYKCNEIQCSKNCDKGYEYTDVPGSCCGKCIRTSCVVNVPGVSSPVIIKPSQTWLPPNDQCTKYDCKKVNDEFVVSIQNTTCPPFDPNNCIPGTEQTDANGCCKICLPPSPCKIHTNTTYLYIKNCKSVEKVELTSCEGSCGASFSMYSAEANSIMHSCTCCQEMKTSEKKVQIKCSDNTTKMYTYISVDRCGCKAAECKEDD</sequence>
<keyword evidence="5" id="KW-0186">Copper</keyword>
<dbReference type="GO" id="GO:0031012">
    <property type="term" value="C:extracellular matrix"/>
    <property type="evidence" value="ECO:0007669"/>
    <property type="project" value="TreeGrafter"/>
</dbReference>
<dbReference type="InterPro" id="IPR001007">
    <property type="entry name" value="VWF_dom"/>
</dbReference>
<evidence type="ECO:0000256" key="6">
    <source>
        <dbReference type="ARBA" id="ARBA00023157"/>
    </source>
</evidence>
<dbReference type="PROSITE" id="PS51233">
    <property type="entry name" value="VWFD"/>
    <property type="match status" value="1"/>
</dbReference>
<keyword evidence="7" id="KW-0325">Glycoprotein</keyword>
<feature type="region of interest" description="Disordered" evidence="9">
    <location>
        <begin position="415"/>
        <end position="776"/>
    </location>
</feature>
<proteinExistence type="predicted"/>
<evidence type="ECO:0000313" key="14">
    <source>
        <dbReference type="Proteomes" id="UP000472276"/>
    </source>
</evidence>
<evidence type="ECO:0000256" key="9">
    <source>
        <dbReference type="SAM" id="MobiDB-lite"/>
    </source>
</evidence>
<feature type="domain" description="VWFC" evidence="11">
    <location>
        <begin position="1254"/>
        <end position="1321"/>
    </location>
</feature>
<comment type="caution">
    <text evidence="8">Lacks conserved residue(s) required for the propagation of feature annotation.</text>
</comment>
<dbReference type="InterPro" id="IPR001846">
    <property type="entry name" value="VWF_type-D"/>
</dbReference>
<keyword evidence="14" id="KW-1185">Reference proteome</keyword>
<dbReference type="Pfam" id="PF13330">
    <property type="entry name" value="Mucin2_WxxW"/>
    <property type="match status" value="2"/>
</dbReference>